<dbReference type="InterPro" id="IPR027417">
    <property type="entry name" value="P-loop_NTPase"/>
</dbReference>
<feature type="compositionally biased region" description="Basic and acidic residues" evidence="1">
    <location>
        <begin position="407"/>
        <end position="420"/>
    </location>
</feature>
<dbReference type="Proteomes" id="UP001590950">
    <property type="component" value="Unassembled WGS sequence"/>
</dbReference>
<name>A0ABR4APQ0_9LECA</name>
<keyword evidence="4" id="KW-1185">Reference proteome</keyword>
<dbReference type="InterPro" id="IPR006073">
    <property type="entry name" value="GTP-bd"/>
</dbReference>
<reference evidence="3 4" key="1">
    <citation type="submission" date="2024-09" db="EMBL/GenBank/DDBJ databases">
        <title>Rethinking Asexuality: The Enigmatic Case of Functional Sexual Genes in Lepraria (Stereocaulaceae).</title>
        <authorList>
            <person name="Doellman M."/>
            <person name="Sun Y."/>
            <person name="Barcenas-Pena A."/>
            <person name="Lumbsch H.T."/>
            <person name="Grewe F."/>
        </authorList>
    </citation>
    <scope>NUCLEOTIDE SEQUENCE [LARGE SCALE GENOMIC DNA]</scope>
    <source>
        <strain evidence="3 4">Mercado 3170</strain>
    </source>
</reference>
<proteinExistence type="predicted"/>
<dbReference type="EMBL" id="JBEFKJ010000002">
    <property type="protein sequence ID" value="KAL2047722.1"/>
    <property type="molecule type" value="Genomic_DNA"/>
</dbReference>
<gene>
    <name evidence="3" type="ORF">N7G274_000764</name>
</gene>
<feature type="region of interest" description="Disordered" evidence="1">
    <location>
        <begin position="385"/>
        <end position="420"/>
    </location>
</feature>
<evidence type="ECO:0000313" key="4">
    <source>
        <dbReference type="Proteomes" id="UP001590950"/>
    </source>
</evidence>
<evidence type="ECO:0000313" key="3">
    <source>
        <dbReference type="EMBL" id="KAL2047722.1"/>
    </source>
</evidence>
<comment type="caution">
    <text evidence="3">The sequence shown here is derived from an EMBL/GenBank/DDBJ whole genome shotgun (WGS) entry which is preliminary data.</text>
</comment>
<feature type="domain" description="G" evidence="2">
    <location>
        <begin position="26"/>
        <end position="96"/>
    </location>
</feature>
<dbReference type="CDD" id="cd00882">
    <property type="entry name" value="Ras_like_GTPase"/>
    <property type="match status" value="1"/>
</dbReference>
<evidence type="ECO:0000256" key="1">
    <source>
        <dbReference type="SAM" id="MobiDB-lite"/>
    </source>
</evidence>
<accession>A0ABR4APQ0</accession>
<dbReference type="Gene3D" id="3.40.50.300">
    <property type="entry name" value="P-loop containing nucleotide triphosphate hydrolases"/>
    <property type="match status" value="1"/>
</dbReference>
<organism evidence="3 4">
    <name type="scientific">Stereocaulon virgatum</name>
    <dbReference type="NCBI Taxonomy" id="373712"/>
    <lineage>
        <taxon>Eukaryota</taxon>
        <taxon>Fungi</taxon>
        <taxon>Dikarya</taxon>
        <taxon>Ascomycota</taxon>
        <taxon>Pezizomycotina</taxon>
        <taxon>Lecanoromycetes</taxon>
        <taxon>OSLEUM clade</taxon>
        <taxon>Lecanoromycetidae</taxon>
        <taxon>Lecanorales</taxon>
        <taxon>Lecanorineae</taxon>
        <taxon>Stereocaulaceae</taxon>
        <taxon>Stereocaulon</taxon>
    </lineage>
</organism>
<sequence length="420" mass="46808">MSSHISHKTMRSAVPTAKIEIRIVYILVMGLTGAGKSTFISVVTEDDSIPIGQAGEMDGVTQDVKDYVLDYRQGDVLYEVHLIDSPGFDDGAHVDALVLSQIADFVNTTYKLGHTIAGVIYLHDISLEKLGGVGQRNLRMLEKLVGIDKWDNCTLVTNKWGRTNNPAREEANEKTLRTEEKYFGAMLKHARRATMARFDPKSKGKALEIIKPHLSKKFAPHISVQMVDPHGPRLALGDTDAGKVVADNLEKLNQVTGELEKALATEKLLARKFDEKVFEEFKKKRDKLIRKHQVQRAERWIGRTAIVGGTIAATVLTMGPGASIIGLEVPFEKFARYQKKKEKKANEQLEQDYKKESAVTQALGGYDAAWLRDTRVKRMQDLESEGYSLNSGSSIRLVDQEDSDSSESLKELDIAEGVIR</sequence>
<dbReference type="Pfam" id="PF01926">
    <property type="entry name" value="MMR_HSR1"/>
    <property type="match status" value="1"/>
</dbReference>
<evidence type="ECO:0000259" key="2">
    <source>
        <dbReference type="Pfam" id="PF01926"/>
    </source>
</evidence>
<dbReference type="SUPFAM" id="SSF52540">
    <property type="entry name" value="P-loop containing nucleoside triphosphate hydrolases"/>
    <property type="match status" value="1"/>
</dbReference>
<protein>
    <recommendedName>
        <fullName evidence="2">G domain-containing protein</fullName>
    </recommendedName>
</protein>